<protein>
    <recommendedName>
        <fullName evidence="2">SnoaL-like domain-containing protein</fullName>
    </recommendedName>
</protein>
<feature type="domain" description="SnoaL-like" evidence="2">
    <location>
        <begin position="149"/>
        <end position="280"/>
    </location>
</feature>
<dbReference type="RefSeq" id="XP_016232470.1">
    <property type="nucleotide sequence ID" value="XM_016383847.1"/>
</dbReference>
<dbReference type="AlphaFoldDB" id="A0A0D2BM37"/>
<evidence type="ECO:0000313" key="3">
    <source>
        <dbReference type="EMBL" id="KIW12254.1"/>
    </source>
</evidence>
<evidence type="ECO:0000313" key="4">
    <source>
        <dbReference type="Proteomes" id="UP000053328"/>
    </source>
</evidence>
<dbReference type="SUPFAM" id="SSF54427">
    <property type="entry name" value="NTF2-like"/>
    <property type="match status" value="1"/>
</dbReference>
<dbReference type="Gene3D" id="3.10.450.50">
    <property type="match status" value="1"/>
</dbReference>
<keyword evidence="4" id="KW-1185">Reference proteome</keyword>
<proteinExistence type="predicted"/>
<feature type="compositionally biased region" description="Basic and acidic residues" evidence="1">
    <location>
        <begin position="44"/>
        <end position="63"/>
    </location>
</feature>
<reference evidence="3 4" key="1">
    <citation type="submission" date="2015-01" db="EMBL/GenBank/DDBJ databases">
        <title>The Genome Sequence of Exophiala spinifera CBS89968.</title>
        <authorList>
            <consortium name="The Broad Institute Genomics Platform"/>
            <person name="Cuomo C."/>
            <person name="de Hoog S."/>
            <person name="Gorbushina A."/>
            <person name="Stielow B."/>
            <person name="Teixiera M."/>
            <person name="Abouelleil A."/>
            <person name="Chapman S.B."/>
            <person name="Priest M."/>
            <person name="Young S.K."/>
            <person name="Wortman J."/>
            <person name="Nusbaum C."/>
            <person name="Birren B."/>
        </authorList>
    </citation>
    <scope>NUCLEOTIDE SEQUENCE [LARGE SCALE GENOMIC DNA]</scope>
    <source>
        <strain evidence="3 4">CBS 89968</strain>
    </source>
</reference>
<evidence type="ECO:0000256" key="1">
    <source>
        <dbReference type="SAM" id="MobiDB-lite"/>
    </source>
</evidence>
<evidence type="ECO:0000259" key="2">
    <source>
        <dbReference type="Pfam" id="PF13577"/>
    </source>
</evidence>
<feature type="region of interest" description="Disordered" evidence="1">
    <location>
        <begin position="42"/>
        <end position="64"/>
    </location>
</feature>
<dbReference type="InterPro" id="IPR032710">
    <property type="entry name" value="NTF2-like_dom_sf"/>
</dbReference>
<organism evidence="3 4">
    <name type="scientific">Exophiala spinifera</name>
    <dbReference type="NCBI Taxonomy" id="91928"/>
    <lineage>
        <taxon>Eukaryota</taxon>
        <taxon>Fungi</taxon>
        <taxon>Dikarya</taxon>
        <taxon>Ascomycota</taxon>
        <taxon>Pezizomycotina</taxon>
        <taxon>Eurotiomycetes</taxon>
        <taxon>Chaetothyriomycetidae</taxon>
        <taxon>Chaetothyriales</taxon>
        <taxon>Herpotrichiellaceae</taxon>
        <taxon>Exophiala</taxon>
    </lineage>
</organism>
<name>A0A0D2BM37_9EURO</name>
<dbReference type="GeneID" id="27336613"/>
<dbReference type="InterPro" id="IPR037401">
    <property type="entry name" value="SnoaL-like"/>
</dbReference>
<dbReference type="OrthoDB" id="4157131at2759"/>
<gene>
    <name evidence="3" type="ORF">PV08_09530</name>
</gene>
<dbReference type="VEuPathDB" id="FungiDB:PV08_09530"/>
<accession>A0A0D2BM37</accession>
<dbReference type="Proteomes" id="UP000053328">
    <property type="component" value="Unassembled WGS sequence"/>
</dbReference>
<dbReference type="Pfam" id="PF13577">
    <property type="entry name" value="SnoaL_4"/>
    <property type="match status" value="1"/>
</dbReference>
<sequence>MAKSYKRAPEAAARTLLTIVPTRSHWSEDTRSSETWSIPVTNSRRAEGEPPNRHRLCKADSKSKMANKSITYRPTDGSPVPALSICGHPLCYPTFLAKQRQRHGQNPACELRAAQNQDERNGVHGDLEANPSSLKVHKSEQDKLLYMYERQKVVDLCSSYAYTLDSTMMNADVAHDWANLFTEDCVVTYPFGTHVGKEGLAEFAMAAESRFTRMLHVASNFVVEFESDIVAHARYTCFATHGLHESDISKHFMEAGYYYSSFRRVPTADGYGAWRFSHLTLDMVWTLGESLGLNEPQNGLVQTRY</sequence>
<dbReference type="EMBL" id="KN847498">
    <property type="protein sequence ID" value="KIW12254.1"/>
    <property type="molecule type" value="Genomic_DNA"/>
</dbReference>
<dbReference type="HOGENOM" id="CLU_079403_0_0_1"/>